<dbReference type="AlphaFoldDB" id="A0A1Y1IMK8"/>
<dbReference type="GO" id="GO:0003824">
    <property type="term" value="F:catalytic activity"/>
    <property type="evidence" value="ECO:0007669"/>
    <property type="project" value="UniProtKB-ARBA"/>
</dbReference>
<evidence type="ECO:0000256" key="1">
    <source>
        <dbReference type="ARBA" id="ARBA00004370"/>
    </source>
</evidence>
<keyword evidence="3" id="KW-1133">Transmembrane helix</keyword>
<feature type="domain" description="CHASE" evidence="5">
    <location>
        <begin position="88"/>
        <end position="264"/>
    </location>
</feature>
<sequence>MPSMVISAMKWLAKRRSIEYLVLAVWTLAGCAIATAVFSTLYNQAIHVEDSGFNLRCINRAQVLSSDLAARYDLANMYSGLIATQSKLTQESWTDFSNAVAAILDNTVTVAWLKVVKSPDRLAFEEEIGQKIFTFDFETKIKHDALEAELYVVTTMLSNVEQMPIYMGYDVLNTSLGESIRMAILSGRYVAGPPYTPMAGGQKASTYFPSYVKGFNSSAATPEERWAKAQGVIVGTLPPVVVQQEAFAKLVDYQDILVRVYDVTGGLLTNSSLLYATAQDSFEDNVPWSCVVDYVQGGRNYEIRESNLFGDVTSVSKWGGGQRLQQ</sequence>
<dbReference type="GO" id="GO:0016020">
    <property type="term" value="C:membrane"/>
    <property type="evidence" value="ECO:0007669"/>
    <property type="project" value="UniProtKB-SubCell"/>
</dbReference>
<protein>
    <recommendedName>
        <fullName evidence="5">CHASE domain-containing protein</fullName>
    </recommendedName>
</protein>
<name>A0A1Y1IMK8_KLENI</name>
<evidence type="ECO:0000256" key="2">
    <source>
        <dbReference type="ARBA" id="ARBA00022692"/>
    </source>
</evidence>
<keyword evidence="2" id="KW-0812">Transmembrane</keyword>
<evidence type="ECO:0000313" key="7">
    <source>
        <dbReference type="Proteomes" id="UP000054558"/>
    </source>
</evidence>
<dbReference type="GO" id="GO:0007165">
    <property type="term" value="P:signal transduction"/>
    <property type="evidence" value="ECO:0007669"/>
    <property type="project" value="UniProtKB-ARBA"/>
</dbReference>
<evidence type="ECO:0000256" key="3">
    <source>
        <dbReference type="ARBA" id="ARBA00022989"/>
    </source>
</evidence>
<organism evidence="6 7">
    <name type="scientific">Klebsormidium nitens</name>
    <name type="common">Green alga</name>
    <name type="synonym">Ulothrix nitens</name>
    <dbReference type="NCBI Taxonomy" id="105231"/>
    <lineage>
        <taxon>Eukaryota</taxon>
        <taxon>Viridiplantae</taxon>
        <taxon>Streptophyta</taxon>
        <taxon>Klebsormidiophyceae</taxon>
        <taxon>Klebsormidiales</taxon>
        <taxon>Klebsormidiaceae</taxon>
        <taxon>Klebsormidium</taxon>
    </lineage>
</organism>
<dbReference type="InterPro" id="IPR042240">
    <property type="entry name" value="CHASE_sf"/>
</dbReference>
<keyword evidence="7" id="KW-1185">Reference proteome</keyword>
<keyword evidence="4" id="KW-0472">Membrane</keyword>
<evidence type="ECO:0000313" key="6">
    <source>
        <dbReference type="EMBL" id="GAQ91883.1"/>
    </source>
</evidence>
<dbReference type="EMBL" id="DF237824">
    <property type="protein sequence ID" value="GAQ91883.1"/>
    <property type="molecule type" value="Genomic_DNA"/>
</dbReference>
<proteinExistence type="predicted"/>
<dbReference type="InterPro" id="IPR006189">
    <property type="entry name" value="CHASE_dom"/>
</dbReference>
<dbReference type="Pfam" id="PF03924">
    <property type="entry name" value="CHASE"/>
    <property type="match status" value="1"/>
</dbReference>
<evidence type="ECO:0000256" key="4">
    <source>
        <dbReference type="ARBA" id="ARBA00023136"/>
    </source>
</evidence>
<comment type="subcellular location">
    <subcellularLocation>
        <location evidence="1">Membrane</location>
    </subcellularLocation>
</comment>
<reference evidence="6 7" key="1">
    <citation type="journal article" date="2014" name="Nat. Commun.">
        <title>Klebsormidium flaccidum genome reveals primary factors for plant terrestrial adaptation.</title>
        <authorList>
            <person name="Hori K."/>
            <person name="Maruyama F."/>
            <person name="Fujisawa T."/>
            <person name="Togashi T."/>
            <person name="Yamamoto N."/>
            <person name="Seo M."/>
            <person name="Sato S."/>
            <person name="Yamada T."/>
            <person name="Mori H."/>
            <person name="Tajima N."/>
            <person name="Moriyama T."/>
            <person name="Ikeuchi M."/>
            <person name="Watanabe M."/>
            <person name="Wada H."/>
            <person name="Kobayashi K."/>
            <person name="Saito M."/>
            <person name="Masuda T."/>
            <person name="Sasaki-Sekimoto Y."/>
            <person name="Mashiguchi K."/>
            <person name="Awai K."/>
            <person name="Shimojima M."/>
            <person name="Masuda S."/>
            <person name="Iwai M."/>
            <person name="Nobusawa T."/>
            <person name="Narise T."/>
            <person name="Kondo S."/>
            <person name="Saito H."/>
            <person name="Sato R."/>
            <person name="Murakawa M."/>
            <person name="Ihara Y."/>
            <person name="Oshima-Yamada Y."/>
            <person name="Ohtaka K."/>
            <person name="Satoh M."/>
            <person name="Sonobe K."/>
            <person name="Ishii M."/>
            <person name="Ohtani R."/>
            <person name="Kanamori-Sato M."/>
            <person name="Honoki R."/>
            <person name="Miyazaki D."/>
            <person name="Mochizuki H."/>
            <person name="Umetsu J."/>
            <person name="Higashi K."/>
            <person name="Shibata D."/>
            <person name="Kamiya Y."/>
            <person name="Sato N."/>
            <person name="Nakamura Y."/>
            <person name="Tabata S."/>
            <person name="Ida S."/>
            <person name="Kurokawa K."/>
            <person name="Ohta H."/>
        </authorList>
    </citation>
    <scope>NUCLEOTIDE SEQUENCE [LARGE SCALE GENOMIC DNA]</scope>
    <source>
        <strain evidence="6 7">NIES-2285</strain>
    </source>
</reference>
<accession>A0A1Y1IMK8</accession>
<dbReference type="Proteomes" id="UP000054558">
    <property type="component" value="Unassembled WGS sequence"/>
</dbReference>
<gene>
    <name evidence="6" type="ORF">KFL_008750020</name>
</gene>
<dbReference type="Gene3D" id="3.30.450.350">
    <property type="entry name" value="CHASE domain"/>
    <property type="match status" value="1"/>
</dbReference>
<evidence type="ECO:0000259" key="5">
    <source>
        <dbReference type="Pfam" id="PF03924"/>
    </source>
</evidence>